<organism evidence="3 4">
    <name type="scientific">Phialemonium thermophilum</name>
    <dbReference type="NCBI Taxonomy" id="223376"/>
    <lineage>
        <taxon>Eukaryota</taxon>
        <taxon>Fungi</taxon>
        <taxon>Dikarya</taxon>
        <taxon>Ascomycota</taxon>
        <taxon>Pezizomycotina</taxon>
        <taxon>Sordariomycetes</taxon>
        <taxon>Sordariomycetidae</taxon>
        <taxon>Cephalothecales</taxon>
        <taxon>Cephalothecaceae</taxon>
        <taxon>Phialemonium</taxon>
    </lineage>
</organism>
<keyword evidence="1" id="KW-0378">Hydrolase</keyword>
<comment type="caution">
    <text evidence="3">The sequence shown here is derived from an EMBL/GenBank/DDBJ whole genome shotgun (WGS) entry which is preliminary data.</text>
</comment>
<reference evidence="3 4" key="1">
    <citation type="journal article" date="2024" name="Commun. Biol.">
        <title>Comparative genomic analysis of thermophilic fungi reveals convergent evolutionary adaptations and gene losses.</title>
        <authorList>
            <person name="Steindorff A.S."/>
            <person name="Aguilar-Pontes M.V."/>
            <person name="Robinson A.J."/>
            <person name="Andreopoulos B."/>
            <person name="LaButti K."/>
            <person name="Kuo A."/>
            <person name="Mondo S."/>
            <person name="Riley R."/>
            <person name="Otillar R."/>
            <person name="Haridas S."/>
            <person name="Lipzen A."/>
            <person name="Grimwood J."/>
            <person name="Schmutz J."/>
            <person name="Clum A."/>
            <person name="Reid I.D."/>
            <person name="Moisan M.C."/>
            <person name="Butler G."/>
            <person name="Nguyen T.T.M."/>
            <person name="Dewar K."/>
            <person name="Conant G."/>
            <person name="Drula E."/>
            <person name="Henrissat B."/>
            <person name="Hansel C."/>
            <person name="Singer S."/>
            <person name="Hutchinson M.I."/>
            <person name="de Vries R.P."/>
            <person name="Natvig D.O."/>
            <person name="Powell A.J."/>
            <person name="Tsang A."/>
            <person name="Grigoriev I.V."/>
        </authorList>
    </citation>
    <scope>NUCLEOTIDE SEQUENCE [LARGE SCALE GENOMIC DNA]</scope>
    <source>
        <strain evidence="3 4">ATCC 24622</strain>
    </source>
</reference>
<evidence type="ECO:0000313" key="4">
    <source>
        <dbReference type="Proteomes" id="UP001586593"/>
    </source>
</evidence>
<dbReference type="SUPFAM" id="SSF51338">
    <property type="entry name" value="Composite domain of metallo-dependent hydrolases"/>
    <property type="match status" value="1"/>
</dbReference>
<gene>
    <name evidence="3" type="ORF">VTK73DRAFT_197</name>
</gene>
<sequence length="856" mass="92191">MKDLQTCQRLRLRPVDPIGATRDRNERYVDGHQPTLVRNATVWIGEPDAGGLYSWAPEMDVYLEHGLIKRMGRTGSLSTPSNAAGDDVLVFEAEGRPLTSGLIDMHSHAGVRPLPTLHSNDDVSEFSDSSNIAPYVRSKDGIKPLDHHLQVIKSGGVTSSLVLPGSRNNIGGEAFVVKHAVGPADGRSEISVEDLIADRTWRYMKMAAGENPKSFPNAKGTGTRPMSRLGEGWEFRRAFEEASRLRRRQDDWCSHAESNGLDTLTTYLPFDLQWEPLVAVLRGQVQVHVHCYTIPDLQAFVEHTNEFNFSVTAFHHAHQTYLVPEILRKAWGGRPPASALFADNMWYKAESYVGSEYAGKYLYDSGLVPIYVSDNPVLNAQHLALEAGKGCRYGLPYHAALAAVTSAPAERLGLGEKLGKVKPGFDADVVVWDSDPLTVGAAPVQVWIDGTAQLKNHVRLDKDQFKTPLTPNRDLETVTEHRVSFGGDVVFTGVASNLLPTTTEVNNLRDGQAFNVAVSGGKIICIGECEDELAAATEVVPLKNGHLAPAFTALGSTLGLSVIDSEPDTANGASGASFTRAVDGLALDAENLRTAYRYGVTRAISAPTFSSSSSGTHHGVSTGFLTGASTTITHGGQGVFASDIAVHYTLDLSAKGHGPGAVESMSAAVGRLRQKLLEAVAALSKSTDKGNRRSREDSLSERDFLAKVVLGRIPLAITVHSADTMAALLRLRSDVEEAALRSVLIGSKRRALTGAPLTNGTTVDALKRAGVLTAIGLEEDWVVRDLGLLAGIAYKNGEGRFSRKDALDLVSTNVHKIMGLEVPRYSDHFVIYEGDPLEIDSRVKAVAGGLGTVEVY</sequence>
<dbReference type="PANTHER" id="PTHR11113:SF14">
    <property type="entry name" value="N-ACETYLGLUCOSAMINE-6-PHOSPHATE DEACETYLASE"/>
    <property type="match status" value="1"/>
</dbReference>
<dbReference type="Pfam" id="PF07969">
    <property type="entry name" value="Amidohydro_3"/>
    <property type="match status" value="1"/>
</dbReference>
<protein>
    <recommendedName>
        <fullName evidence="2">Amidohydrolase 3 domain-containing protein</fullName>
    </recommendedName>
</protein>
<dbReference type="Proteomes" id="UP001586593">
    <property type="component" value="Unassembled WGS sequence"/>
</dbReference>
<keyword evidence="4" id="KW-1185">Reference proteome</keyword>
<accession>A0ABR3XFR7</accession>
<name>A0ABR3XFR7_9PEZI</name>
<evidence type="ECO:0000313" key="3">
    <source>
        <dbReference type="EMBL" id="KAL1874778.1"/>
    </source>
</evidence>
<dbReference type="Gene3D" id="3.20.20.140">
    <property type="entry name" value="Metal-dependent hydrolases"/>
    <property type="match status" value="2"/>
</dbReference>
<proteinExistence type="predicted"/>
<dbReference type="PANTHER" id="PTHR11113">
    <property type="entry name" value="N-ACETYLGLUCOSAMINE-6-PHOSPHATE DEACETYLASE"/>
    <property type="match status" value="1"/>
</dbReference>
<feature type="domain" description="Amidohydrolase 3" evidence="2">
    <location>
        <begin position="394"/>
        <end position="450"/>
    </location>
</feature>
<dbReference type="InterPro" id="IPR011059">
    <property type="entry name" value="Metal-dep_hydrolase_composite"/>
</dbReference>
<dbReference type="SUPFAM" id="SSF51556">
    <property type="entry name" value="Metallo-dependent hydrolases"/>
    <property type="match status" value="1"/>
</dbReference>
<evidence type="ECO:0000256" key="1">
    <source>
        <dbReference type="ARBA" id="ARBA00022801"/>
    </source>
</evidence>
<dbReference type="InterPro" id="IPR032466">
    <property type="entry name" value="Metal_Hydrolase"/>
</dbReference>
<dbReference type="EMBL" id="JAZHXJ010000101">
    <property type="protein sequence ID" value="KAL1874778.1"/>
    <property type="molecule type" value="Genomic_DNA"/>
</dbReference>
<dbReference type="InterPro" id="IPR013108">
    <property type="entry name" value="Amidohydro_3"/>
</dbReference>
<evidence type="ECO:0000259" key="2">
    <source>
        <dbReference type="Pfam" id="PF07969"/>
    </source>
</evidence>